<dbReference type="AlphaFoldDB" id="A0A8C8YYS4"/>
<reference evidence="2" key="2">
    <citation type="submission" date="2025-09" db="UniProtKB">
        <authorList>
            <consortium name="Ensembl"/>
        </authorList>
    </citation>
    <scope>IDENTIFICATION</scope>
</reference>
<reference evidence="2" key="1">
    <citation type="submission" date="2025-08" db="UniProtKB">
        <authorList>
            <consortium name="Ensembl"/>
        </authorList>
    </citation>
    <scope>IDENTIFICATION</scope>
</reference>
<protein>
    <submittedName>
        <fullName evidence="2">Uncharacterized protein</fullName>
    </submittedName>
</protein>
<feature type="compositionally biased region" description="Polar residues" evidence="1">
    <location>
        <begin position="51"/>
        <end position="66"/>
    </location>
</feature>
<dbReference type="InterPro" id="IPR040433">
    <property type="entry name" value="Spermatid_TP"/>
</dbReference>
<feature type="region of interest" description="Disordered" evidence="1">
    <location>
        <begin position="85"/>
        <end position="153"/>
    </location>
</feature>
<dbReference type="Ensembl" id="ENSPSMT00000010908.1">
    <property type="protein sequence ID" value="ENSPSMP00000009299.1"/>
    <property type="gene ID" value="ENSPSMG00000006836.1"/>
</dbReference>
<name>A0A8C8YYS4_PROSS</name>
<evidence type="ECO:0000256" key="1">
    <source>
        <dbReference type="SAM" id="MobiDB-lite"/>
    </source>
</evidence>
<evidence type="ECO:0000313" key="2">
    <source>
        <dbReference type="Ensembl" id="ENSPSMP00000009299.1"/>
    </source>
</evidence>
<organism evidence="2 3">
    <name type="scientific">Prolemur simus</name>
    <name type="common">Greater bamboo lemur</name>
    <name type="synonym">Hapalemur simus</name>
    <dbReference type="NCBI Taxonomy" id="1328070"/>
    <lineage>
        <taxon>Eukaryota</taxon>
        <taxon>Metazoa</taxon>
        <taxon>Chordata</taxon>
        <taxon>Craniata</taxon>
        <taxon>Vertebrata</taxon>
        <taxon>Euteleostomi</taxon>
        <taxon>Mammalia</taxon>
        <taxon>Eutheria</taxon>
        <taxon>Euarchontoglires</taxon>
        <taxon>Primates</taxon>
        <taxon>Strepsirrhini</taxon>
        <taxon>Lemuriformes</taxon>
        <taxon>Lemuridae</taxon>
        <taxon>Prolemur</taxon>
    </lineage>
</organism>
<feature type="region of interest" description="Disordered" evidence="1">
    <location>
        <begin position="49"/>
        <end position="72"/>
    </location>
</feature>
<feature type="compositionally biased region" description="Low complexity" evidence="1">
    <location>
        <begin position="105"/>
        <end position="115"/>
    </location>
</feature>
<dbReference type="Proteomes" id="UP000694414">
    <property type="component" value="Unplaced"/>
</dbReference>
<dbReference type="PANTHER" id="PTHR37876:SF2">
    <property type="entry name" value="SPERMATID NUCLEAR TRANSITION PROTEIN 4"/>
    <property type="match status" value="1"/>
</dbReference>
<evidence type="ECO:0000313" key="3">
    <source>
        <dbReference type="Proteomes" id="UP000694414"/>
    </source>
</evidence>
<dbReference type="GeneTree" id="ENSGT00960000191708"/>
<proteinExistence type="predicted"/>
<feature type="compositionally biased region" description="Basic residues" evidence="1">
    <location>
        <begin position="85"/>
        <end position="104"/>
    </location>
</feature>
<accession>A0A8C8YYS4</accession>
<keyword evidence="3" id="KW-1185">Reference proteome</keyword>
<sequence length="153" mass="17917">MTKVIRKPQNPRTAIVQLTSRTKGKKKRKILYQPSSIDNVKVPKTAMMAKSSLQGSSIKKSQTSTNHLKRLKKARRSIICPCYHKLNKKWRQTKRQNKNKRQNQQRRNQNKAQNQNKRRVRLAPEQKILEKITSANKDPPMQPVTIEQRPDTL</sequence>
<dbReference type="PANTHER" id="PTHR37876">
    <property type="entry name" value="PROTEIN GAR2-LIKE"/>
    <property type="match status" value="1"/>
</dbReference>